<dbReference type="InParanoid" id="K4A3U1"/>
<organism evidence="1 2">
    <name type="scientific">Setaria italica</name>
    <name type="common">Foxtail millet</name>
    <name type="synonym">Panicum italicum</name>
    <dbReference type="NCBI Taxonomy" id="4555"/>
    <lineage>
        <taxon>Eukaryota</taxon>
        <taxon>Viridiplantae</taxon>
        <taxon>Streptophyta</taxon>
        <taxon>Embryophyta</taxon>
        <taxon>Tracheophyta</taxon>
        <taxon>Spermatophyta</taxon>
        <taxon>Magnoliopsida</taxon>
        <taxon>Liliopsida</taxon>
        <taxon>Poales</taxon>
        <taxon>Poaceae</taxon>
        <taxon>PACMAD clade</taxon>
        <taxon>Panicoideae</taxon>
        <taxon>Panicodae</taxon>
        <taxon>Paniceae</taxon>
        <taxon>Cenchrinae</taxon>
        <taxon>Setaria</taxon>
    </lineage>
</organism>
<dbReference type="HOGENOM" id="CLU_2610560_0_0_1"/>
<dbReference type="AlphaFoldDB" id="K4A3U1"/>
<dbReference type="EMBL" id="AGNK02001191">
    <property type="status" value="NOT_ANNOTATED_CDS"/>
    <property type="molecule type" value="Genomic_DNA"/>
</dbReference>
<dbReference type="EnsemblPlants" id="KQL25278">
    <property type="protein sequence ID" value="KQL25278"/>
    <property type="gene ID" value="SETIT_033544mg"/>
</dbReference>
<dbReference type="Gramene" id="KQL25278">
    <property type="protein sequence ID" value="KQL25278"/>
    <property type="gene ID" value="SETIT_033544mg"/>
</dbReference>
<evidence type="ECO:0000313" key="1">
    <source>
        <dbReference type="EnsemblPlants" id="KQL25278"/>
    </source>
</evidence>
<protein>
    <submittedName>
        <fullName evidence="1">Uncharacterized protein</fullName>
    </submittedName>
</protein>
<keyword evidence="2" id="KW-1185">Reference proteome</keyword>
<accession>K4A3U1</accession>
<dbReference type="Proteomes" id="UP000004995">
    <property type="component" value="Unassembled WGS sequence"/>
</dbReference>
<evidence type="ECO:0000313" key="2">
    <source>
        <dbReference type="Proteomes" id="UP000004995"/>
    </source>
</evidence>
<reference evidence="1" key="2">
    <citation type="submission" date="2018-08" db="UniProtKB">
        <authorList>
            <consortium name="EnsemblPlants"/>
        </authorList>
    </citation>
    <scope>IDENTIFICATION</scope>
    <source>
        <strain evidence="1">Yugu1</strain>
    </source>
</reference>
<reference evidence="2" key="1">
    <citation type="journal article" date="2012" name="Nat. Biotechnol.">
        <title>Reference genome sequence of the model plant Setaria.</title>
        <authorList>
            <person name="Bennetzen J.L."/>
            <person name="Schmutz J."/>
            <person name="Wang H."/>
            <person name="Percifield R."/>
            <person name="Hawkins J."/>
            <person name="Pontaroli A.C."/>
            <person name="Estep M."/>
            <person name="Feng L."/>
            <person name="Vaughn J.N."/>
            <person name="Grimwood J."/>
            <person name="Jenkins J."/>
            <person name="Barry K."/>
            <person name="Lindquist E."/>
            <person name="Hellsten U."/>
            <person name="Deshpande S."/>
            <person name="Wang X."/>
            <person name="Wu X."/>
            <person name="Mitros T."/>
            <person name="Triplett J."/>
            <person name="Yang X."/>
            <person name="Ye C.Y."/>
            <person name="Mauro-Herrera M."/>
            <person name="Wang L."/>
            <person name="Li P."/>
            <person name="Sharma M."/>
            <person name="Sharma R."/>
            <person name="Ronald P.C."/>
            <person name="Panaud O."/>
            <person name="Kellogg E.A."/>
            <person name="Brutnell T.P."/>
            <person name="Doust A.N."/>
            <person name="Tuskan G.A."/>
            <person name="Rokhsar D."/>
            <person name="Devos K.M."/>
        </authorList>
    </citation>
    <scope>NUCLEOTIDE SEQUENCE [LARGE SCALE GENOMIC DNA]</scope>
    <source>
        <strain evidence="2">cv. Yugu1</strain>
    </source>
</reference>
<sequence length="79" mass="8519">MSGSNVASNLASEIGRREPWPVGKRWSMSLRRWGRSRTSSSAVAVSSVRVSAWPRAMAVEGILRACAPAQKKSFTIAGD</sequence>
<proteinExistence type="predicted"/>
<name>K4A3U1_SETIT</name>